<dbReference type="Proteomes" id="UP000053958">
    <property type="component" value="Unassembled WGS sequence"/>
</dbReference>
<name>A0A0F4YPC2_RASE3</name>
<dbReference type="EMBL" id="LASV01000329">
    <property type="protein sequence ID" value="KKA19676.1"/>
    <property type="molecule type" value="Genomic_DNA"/>
</dbReference>
<dbReference type="STRING" id="1408163.A0A0F4YPC2"/>
<sequence>MGRKKVLNLRAINPDAQFGQQRTQHMCPWAFERLRSDRAAILQDFRIFHERFKAIFADQPPRCSQIMQDGVRVNVPCNGSCPQACQRRMCPTLLGRNLLQERGRRPSRLVGTNDQRIYQTLSCVKNTLAISHVWSHGQGGRPEDGFNSCLHQRYTAIAKDLGCDSYWMDTPCIPNDYALRNEAIENINRIFADSKATLICDRDLMDIDISDLTLTLRESILATLMVCDWDVRAWTLLEGMRGRRNVYILCRDRKTVSLQECFKIVLYDGRLDLIALLLATQHVIPYSSADDVPERSKGTWWENLYAERIRGRISVQEGTCLLSHRHASRPGDEIVIWSLLLGDVVHRTPVDFWRAQEGQIINTGLLMSSIPRIKGHKGLGWAPTRPNLPFDTTTQRFPAYDGNATAYANITRKGLEGFWLIAKFKQSKFKRWIRRFLSSHESQGRILGHGTRTQTGEGWRDSPGWYQGESNGPLFAIVVSSNGYEWKWKEVFEWDGDTSSMPVMKVEKILLISSHLPVHFQIPYIVKEITLLHTTRDSYASLQALYWHPCRPYAGTLIGFMLAPYRLYIGLHYRYAEGRSSGAFRLYKASFIGFPRGFIKTYITVRRAEGPEHLGLRRAEGPEHL</sequence>
<evidence type="ECO:0000313" key="1">
    <source>
        <dbReference type="EMBL" id="KKA19676.1"/>
    </source>
</evidence>
<dbReference type="PANTHER" id="PTHR39596:SF4">
    <property type="entry name" value="HET DOMAIN PROTEIN (AFU_ORTHOLOGUE AFUA_3G03140)-RELATED"/>
    <property type="match status" value="1"/>
</dbReference>
<dbReference type="OrthoDB" id="4227248at2759"/>
<comment type="caution">
    <text evidence="1">The sequence shown here is derived from an EMBL/GenBank/DDBJ whole genome shotgun (WGS) entry which is preliminary data.</text>
</comment>
<reference evidence="1 2" key="1">
    <citation type="submission" date="2015-04" db="EMBL/GenBank/DDBJ databases">
        <authorList>
            <person name="Heijne W.H."/>
            <person name="Fedorova N.D."/>
            <person name="Nierman W.C."/>
            <person name="Vollebregt A.W."/>
            <person name="Zhao Z."/>
            <person name="Wu L."/>
            <person name="Kumar M."/>
            <person name="Stam H."/>
            <person name="van den Berg M.A."/>
            <person name="Pel H.J."/>
        </authorList>
    </citation>
    <scope>NUCLEOTIDE SEQUENCE [LARGE SCALE GENOMIC DNA]</scope>
    <source>
        <strain evidence="1 2">CBS 393.64</strain>
    </source>
</reference>
<evidence type="ECO:0000313" key="2">
    <source>
        <dbReference type="Proteomes" id="UP000053958"/>
    </source>
</evidence>
<organism evidence="1 2">
    <name type="scientific">Rasamsonia emersonii (strain ATCC 16479 / CBS 393.64 / IMI 116815)</name>
    <dbReference type="NCBI Taxonomy" id="1408163"/>
    <lineage>
        <taxon>Eukaryota</taxon>
        <taxon>Fungi</taxon>
        <taxon>Dikarya</taxon>
        <taxon>Ascomycota</taxon>
        <taxon>Pezizomycotina</taxon>
        <taxon>Eurotiomycetes</taxon>
        <taxon>Eurotiomycetidae</taxon>
        <taxon>Eurotiales</taxon>
        <taxon>Trichocomaceae</taxon>
        <taxon>Rasamsonia</taxon>
    </lineage>
</organism>
<dbReference type="RefSeq" id="XP_013326288.1">
    <property type="nucleotide sequence ID" value="XM_013470834.1"/>
</dbReference>
<dbReference type="GeneID" id="25318634"/>
<accession>A0A0F4YPC2</accession>
<protein>
    <submittedName>
        <fullName evidence="1">HET domain protein</fullName>
    </submittedName>
</protein>
<dbReference type="AlphaFoldDB" id="A0A0F4YPC2"/>
<dbReference type="PANTHER" id="PTHR39596">
    <property type="match status" value="1"/>
</dbReference>
<proteinExistence type="predicted"/>
<gene>
    <name evidence="1" type="ORF">T310_6332</name>
</gene>
<keyword evidence="2" id="KW-1185">Reference proteome</keyword>